<dbReference type="Gramene" id="Solyc12g005530.1.1">
    <property type="protein sequence ID" value="Solyc12g005530.1.1.1"/>
    <property type="gene ID" value="Solyc12g005530.1"/>
</dbReference>
<dbReference type="Gene3D" id="1.10.8.430">
    <property type="entry name" value="Helical domain of apoptotic protease-activating factors"/>
    <property type="match status" value="1"/>
</dbReference>
<evidence type="ECO:0000313" key="4">
    <source>
        <dbReference type="Proteomes" id="UP000004994"/>
    </source>
</evidence>
<dbReference type="EnsemblPlants" id="Solyc12g005530.1.1">
    <property type="protein sequence ID" value="Solyc12g005530.1.1.1"/>
    <property type="gene ID" value="Solyc12g005530.1"/>
</dbReference>
<reference evidence="3" key="1">
    <citation type="journal article" date="2012" name="Nature">
        <title>The tomato genome sequence provides insights into fleshy fruit evolution.</title>
        <authorList>
            <consortium name="Tomato Genome Consortium"/>
        </authorList>
    </citation>
    <scope>NUCLEOTIDE SEQUENCE [LARGE SCALE GENOMIC DNA]</scope>
    <source>
        <strain evidence="3">cv. Heinz 1706</strain>
    </source>
</reference>
<sequence>MVVCRGMESVREVEVSILSEEEAWNLFKQKVGEEVLASPTLQAVAKDVSKECGGLPLAVVRRENDLRQWKNALSQLKSATGRIEGMENRVFARL</sequence>
<dbReference type="PANTHER" id="PTHR33463:SF209">
    <property type="entry name" value="DISEASE RESISTANCE PROTEIN RPS2-LIKE"/>
    <property type="match status" value="1"/>
</dbReference>
<keyword evidence="1" id="KW-0433">Leucine-rich repeat</keyword>
<name>A0A3Q7J1J5_SOLLC</name>
<dbReference type="InterPro" id="IPR050905">
    <property type="entry name" value="Plant_NBS-LRR"/>
</dbReference>
<dbReference type="PANTHER" id="PTHR33463">
    <property type="entry name" value="NB-ARC DOMAIN-CONTAINING PROTEIN-RELATED"/>
    <property type="match status" value="1"/>
</dbReference>
<protein>
    <submittedName>
        <fullName evidence="3">Uncharacterized protein</fullName>
    </submittedName>
</protein>
<evidence type="ECO:0000313" key="3">
    <source>
        <dbReference type="EnsemblPlants" id="Solyc12g005530.1.1.1"/>
    </source>
</evidence>
<dbReference type="InParanoid" id="A0A3Q7J1J5"/>
<keyword evidence="2" id="KW-0611">Plant defense</keyword>
<dbReference type="STRING" id="4081.A0A3Q7J1J5"/>
<accession>A0A3Q7J1J5</accession>
<dbReference type="Proteomes" id="UP000004994">
    <property type="component" value="Chromosome 12"/>
</dbReference>
<organism evidence="3">
    <name type="scientific">Solanum lycopersicum</name>
    <name type="common">Tomato</name>
    <name type="synonym">Lycopersicon esculentum</name>
    <dbReference type="NCBI Taxonomy" id="4081"/>
    <lineage>
        <taxon>Eukaryota</taxon>
        <taxon>Viridiplantae</taxon>
        <taxon>Streptophyta</taxon>
        <taxon>Embryophyta</taxon>
        <taxon>Tracheophyta</taxon>
        <taxon>Spermatophyta</taxon>
        <taxon>Magnoliopsida</taxon>
        <taxon>eudicotyledons</taxon>
        <taxon>Gunneridae</taxon>
        <taxon>Pentapetalae</taxon>
        <taxon>asterids</taxon>
        <taxon>lamiids</taxon>
        <taxon>Solanales</taxon>
        <taxon>Solanaceae</taxon>
        <taxon>Solanoideae</taxon>
        <taxon>Solaneae</taxon>
        <taxon>Solanum</taxon>
        <taxon>Solanum subgen. Lycopersicon</taxon>
    </lineage>
</organism>
<dbReference type="GO" id="GO:0006952">
    <property type="term" value="P:defense response"/>
    <property type="evidence" value="ECO:0007669"/>
    <property type="project" value="UniProtKB-KW"/>
</dbReference>
<evidence type="ECO:0000256" key="2">
    <source>
        <dbReference type="ARBA" id="ARBA00022821"/>
    </source>
</evidence>
<dbReference type="InterPro" id="IPR027417">
    <property type="entry name" value="P-loop_NTPase"/>
</dbReference>
<evidence type="ECO:0000256" key="1">
    <source>
        <dbReference type="ARBA" id="ARBA00022614"/>
    </source>
</evidence>
<dbReference type="GO" id="GO:0005524">
    <property type="term" value="F:ATP binding"/>
    <property type="evidence" value="ECO:0007669"/>
    <property type="project" value="UniProtKB-KW"/>
</dbReference>
<dbReference type="SUPFAM" id="SSF52540">
    <property type="entry name" value="P-loop containing nucleoside triphosphate hydrolases"/>
    <property type="match status" value="1"/>
</dbReference>
<dbReference type="AlphaFoldDB" id="A0A3Q7J1J5"/>
<dbReference type="GO" id="GO:0043531">
    <property type="term" value="F:ADP binding"/>
    <property type="evidence" value="ECO:0007669"/>
    <property type="project" value="InterPro"/>
</dbReference>
<dbReference type="PaxDb" id="4081-Solyc12g005530.1.1"/>
<proteinExistence type="predicted"/>
<dbReference type="InterPro" id="IPR042197">
    <property type="entry name" value="Apaf_helical"/>
</dbReference>
<reference evidence="3" key="2">
    <citation type="submission" date="2019-01" db="UniProtKB">
        <authorList>
            <consortium name="EnsemblPlants"/>
        </authorList>
    </citation>
    <scope>IDENTIFICATION</scope>
    <source>
        <strain evidence="3">cv. Heinz 1706</strain>
    </source>
</reference>
<dbReference type="OMA" id="CKIVWTA"/>
<keyword evidence="4" id="KW-1185">Reference proteome</keyword>